<feature type="domain" description="Sulfatase N-terminal" evidence="3">
    <location>
        <begin position="26"/>
        <end position="321"/>
    </location>
</feature>
<dbReference type="SUPFAM" id="SSF53649">
    <property type="entry name" value="Alkaline phosphatase-like"/>
    <property type="match status" value="1"/>
</dbReference>
<evidence type="ECO:0000256" key="2">
    <source>
        <dbReference type="ARBA" id="ARBA00022801"/>
    </source>
</evidence>
<dbReference type="PROSITE" id="PS00523">
    <property type="entry name" value="SULFATASE_1"/>
    <property type="match status" value="1"/>
</dbReference>
<dbReference type="AlphaFoldDB" id="A0A934RXX6"/>
<dbReference type="InterPro" id="IPR000917">
    <property type="entry name" value="Sulfatase_N"/>
</dbReference>
<proteinExistence type="inferred from homology"/>
<comment type="caution">
    <text evidence="4">The sequence shown here is derived from an EMBL/GenBank/DDBJ whole genome shotgun (WGS) entry which is preliminary data.</text>
</comment>
<dbReference type="Pfam" id="PF00884">
    <property type="entry name" value="Sulfatase"/>
    <property type="match status" value="1"/>
</dbReference>
<protein>
    <submittedName>
        <fullName evidence="4">Sulfatase</fullName>
    </submittedName>
</protein>
<dbReference type="PANTHER" id="PTHR43751:SF1">
    <property type="entry name" value="SULFATASE ATSG-RELATED"/>
    <property type="match status" value="1"/>
</dbReference>
<evidence type="ECO:0000256" key="1">
    <source>
        <dbReference type="ARBA" id="ARBA00008779"/>
    </source>
</evidence>
<comment type="similarity">
    <text evidence="1">Belongs to the sulfatase family.</text>
</comment>
<accession>A0A934RXX6</accession>
<dbReference type="InterPro" id="IPR024607">
    <property type="entry name" value="Sulfatase_CS"/>
</dbReference>
<organism evidence="4 5">
    <name type="scientific">Pelagicoccus mobilis</name>
    <dbReference type="NCBI Taxonomy" id="415221"/>
    <lineage>
        <taxon>Bacteria</taxon>
        <taxon>Pseudomonadati</taxon>
        <taxon>Verrucomicrobiota</taxon>
        <taxon>Opitutia</taxon>
        <taxon>Puniceicoccales</taxon>
        <taxon>Pelagicoccaceae</taxon>
        <taxon>Pelagicoccus</taxon>
    </lineage>
</organism>
<dbReference type="Gene3D" id="3.40.720.10">
    <property type="entry name" value="Alkaline Phosphatase, subunit A"/>
    <property type="match status" value="1"/>
</dbReference>
<dbReference type="RefSeq" id="WP_200355490.1">
    <property type="nucleotide sequence ID" value="NZ_JAENIL010000016.1"/>
</dbReference>
<dbReference type="CDD" id="cd16027">
    <property type="entry name" value="SGSH"/>
    <property type="match status" value="1"/>
</dbReference>
<name>A0A934RXX6_9BACT</name>
<dbReference type="Proteomes" id="UP000617628">
    <property type="component" value="Unassembled WGS sequence"/>
</dbReference>
<dbReference type="EMBL" id="JAENIL010000016">
    <property type="protein sequence ID" value="MBK1877274.1"/>
    <property type="molecule type" value="Genomic_DNA"/>
</dbReference>
<dbReference type="InterPro" id="IPR052701">
    <property type="entry name" value="GAG_Ulvan_Degrading_Sulfatases"/>
</dbReference>
<dbReference type="GO" id="GO:0016787">
    <property type="term" value="F:hydrolase activity"/>
    <property type="evidence" value="ECO:0007669"/>
    <property type="project" value="UniProtKB-KW"/>
</dbReference>
<reference evidence="4" key="1">
    <citation type="submission" date="2021-01" db="EMBL/GenBank/DDBJ databases">
        <title>Modified the classification status of verrucomicrobia.</title>
        <authorList>
            <person name="Feng X."/>
        </authorList>
    </citation>
    <scope>NUCLEOTIDE SEQUENCE</scope>
    <source>
        <strain evidence="4">KCTC 13126</strain>
    </source>
</reference>
<keyword evidence="5" id="KW-1185">Reference proteome</keyword>
<sequence length="484" mass="55169">MIMLRIALLLVLFGGALLRVQGGERPNILLFITDDESWLERSAYGWSPLPTPAFDKVAEQGALFTNGYTSAPSCAPARASVLAGRNFWELEQGAFIQAYVPKTIPVFTHLLHDAGYHVGYTDKGWGPGVVNEDSHDNLFVREYNEIEVENQLPDLTPYDYVANFERFLEDRKEAQPFFFWAGVTEPHDPMDPKNYLRLEKEYGLTLDDIPMPPVLEDTRENRINRANILYEICYADLQLQKMIDLLEAKGELDNTLLIVTSDNGTVVVRDGQLFAKASAYDYGVHIPLAVMWPSRMEAGRTVTDFVNFRDFAPTFLELAGVEKPQGMSGESLLPILLSGDSGQIDPERNWMMTGLEWHGEFDPQSRSSRSIREGRYSLIFRYSNVDEGGKPLPSERLVEPSSMEFYDLATDPWEMKNLADDPKYAVKIRSLSEKMKTYGLQTSDPRFTGEMDLFVQTRRYVLMRKRIGYEDTFELPFNRAKVPD</sequence>
<evidence type="ECO:0000313" key="4">
    <source>
        <dbReference type="EMBL" id="MBK1877274.1"/>
    </source>
</evidence>
<evidence type="ECO:0000259" key="3">
    <source>
        <dbReference type="Pfam" id="PF00884"/>
    </source>
</evidence>
<dbReference type="PANTHER" id="PTHR43751">
    <property type="entry name" value="SULFATASE"/>
    <property type="match status" value="1"/>
</dbReference>
<keyword evidence="2" id="KW-0378">Hydrolase</keyword>
<gene>
    <name evidence="4" type="ORF">JIN87_10365</name>
</gene>
<evidence type="ECO:0000313" key="5">
    <source>
        <dbReference type="Proteomes" id="UP000617628"/>
    </source>
</evidence>
<dbReference type="InterPro" id="IPR017850">
    <property type="entry name" value="Alkaline_phosphatase_core_sf"/>
</dbReference>